<keyword evidence="1" id="KW-0004">4Fe-4S</keyword>
<dbReference type="InterPro" id="IPR049035">
    <property type="entry name" value="ADDB_N"/>
</dbReference>
<keyword evidence="9" id="KW-0067">ATP-binding</keyword>
<dbReference type="AlphaFoldDB" id="A0A1H3K746"/>
<keyword evidence="10" id="KW-0408">Iron</keyword>
<evidence type="ECO:0000256" key="3">
    <source>
        <dbReference type="ARBA" id="ARBA00022723"/>
    </source>
</evidence>
<dbReference type="InterPro" id="IPR014140">
    <property type="entry name" value="DNA_helicase_suAddB"/>
</dbReference>
<dbReference type="GO" id="GO:0005524">
    <property type="term" value="F:ATP binding"/>
    <property type="evidence" value="ECO:0007669"/>
    <property type="project" value="UniProtKB-KW"/>
</dbReference>
<reference evidence="16 17" key="1">
    <citation type="submission" date="2016-10" db="EMBL/GenBank/DDBJ databases">
        <authorList>
            <person name="de Groot N.N."/>
        </authorList>
    </citation>
    <scope>NUCLEOTIDE SEQUENCE [LARGE SCALE GENOMIC DNA]</scope>
    <source>
        <strain evidence="16 17">APO</strain>
    </source>
</reference>
<dbReference type="Gene3D" id="3.40.50.300">
    <property type="entry name" value="P-loop containing nucleotide triphosphate hydrolases"/>
    <property type="match status" value="3"/>
</dbReference>
<dbReference type="GO" id="GO:0004386">
    <property type="term" value="F:helicase activity"/>
    <property type="evidence" value="ECO:0007669"/>
    <property type="project" value="UniProtKB-KW"/>
</dbReference>
<evidence type="ECO:0000313" key="16">
    <source>
        <dbReference type="EMBL" id="SDY47699.1"/>
    </source>
</evidence>
<accession>A0A1H3K746</accession>
<dbReference type="GO" id="GO:0003677">
    <property type="term" value="F:DNA binding"/>
    <property type="evidence" value="ECO:0007669"/>
    <property type="project" value="UniProtKB-KW"/>
</dbReference>
<evidence type="ECO:0000256" key="6">
    <source>
        <dbReference type="ARBA" id="ARBA00022801"/>
    </source>
</evidence>
<keyword evidence="17" id="KW-1185">Reference proteome</keyword>
<evidence type="ECO:0000256" key="9">
    <source>
        <dbReference type="ARBA" id="ARBA00022840"/>
    </source>
</evidence>
<keyword evidence="5" id="KW-0227">DNA damage</keyword>
<evidence type="ECO:0000256" key="7">
    <source>
        <dbReference type="ARBA" id="ARBA00022806"/>
    </source>
</evidence>
<dbReference type="STRING" id="159292.SAMN05192546_102243"/>
<dbReference type="RefSeq" id="WP_093311110.1">
    <property type="nucleotide sequence ID" value="NZ_FNPV01000002.1"/>
</dbReference>
<dbReference type="OrthoDB" id="9758506at2"/>
<sequence length="1128" mass="131936">MFRIWYGTDIEEKVRIMVHAIQKKMKKDPWRKQIILVPEQYTLEMEKQYLKHSQEKGMLRVEVLSFSRLAYRVFLETGGRNRVFIDDRGLHMLVRKALREQKENLKVYPHMIGRKGFVESLVKEINECKQYEVTSEMLKQQSQLYKDKEYISGKLHDIAIIYEHVQETLEDYYLHKEDRIELFRKQFQDANQMKMADYWVEGFYSFTPNMKSALLAIGKEAYSLNILTYGGDELTNQYSVLHKQINHMKNYFSSQGIEVIKEEVSYGESYDKKAKEIKHLKECFYKLPIDAFNSEPSSIELFSASNDEKELVWTALKIQDLVQEKGYRYRQIAILCPDMEQRKSSIRRVMKQHKIPVFMDDKIVLKNHPLMVFLIEGLRAIESGFSFQHMMTYIKTGYAGLEIDEMEEFENICMQLGMKGNKWKKEIANAYVKPYQEDAEIWRKKIMEPLGIVEEKMKQSLTVEMKSKIVFEWMEALNIPDILERQMNQAEARDAFDQKQVYAQLWNELMELMDQMVEMMGTLEVSLDEYIDIFESGIESMEVGTIPSTLDQVFVGTIERSRLSDVKCVFFLSANDGILPAGINEEALLLPVEKQKLEGSGCKIGASQEERELQEMFYIYLAMTKPSDFLFISYSLATEEGAARRPSVIIDRLKGLFPLLSVRDDLFATSENIKKEITRPENTFSSLTAEVRRLLDGEVVDPLWLDAYRWFYGNENWTKEVKRMLEGLDFENQCQPLDSKVSEKLFGNPLYSSVARLEKYRKCPFSHFVQYGLKPEERKEFEIKPVELGNFLHQAMDGFAKAIKDNHQDWCSIDLEECDRLMDPLMEDLLDTFRDGIFQSSYRYQYAGKRVKQLGKTAVKTIVAHIQKGLFEPLYHELSFGKEGTWPALIYYDKENTLVSLEGRIDRIDMFEKNGDYYYRIVDYKTGNKEMKIPEVFHGLQMQLPVYLQAVLDAQRKQMMGNHYPAGLFYYQMDDPMIELNTTKIEEIQKERVKQLKLNGFALQNQEIVGAMDQEMIDKSEVLPVSLKKDGSFSANSMVLELEEFDLLLQHTQQLVVRMAKNILSGDISIHPVEYSGVRVCQYCEFHSVCQFDQNMPDQQVNYMEPINKNEALEKIRKRLGKKVNSDA</sequence>
<evidence type="ECO:0000256" key="10">
    <source>
        <dbReference type="ARBA" id="ARBA00023004"/>
    </source>
</evidence>
<dbReference type="GO" id="GO:0046872">
    <property type="term" value="F:metal ion binding"/>
    <property type="evidence" value="ECO:0007669"/>
    <property type="project" value="UniProtKB-KW"/>
</dbReference>
<evidence type="ECO:0000256" key="5">
    <source>
        <dbReference type="ARBA" id="ARBA00022763"/>
    </source>
</evidence>
<dbReference type="Gene3D" id="3.90.320.10">
    <property type="match status" value="1"/>
</dbReference>
<dbReference type="GO" id="GO:0004527">
    <property type="term" value="F:exonuclease activity"/>
    <property type="evidence" value="ECO:0007669"/>
    <property type="project" value="UniProtKB-KW"/>
</dbReference>
<dbReference type="Gene3D" id="6.10.140.1030">
    <property type="match status" value="1"/>
</dbReference>
<proteinExistence type="predicted"/>
<dbReference type="Pfam" id="PF21445">
    <property type="entry name" value="ADDB_N"/>
    <property type="match status" value="1"/>
</dbReference>
<keyword evidence="4" id="KW-0547">Nucleotide-binding</keyword>
<keyword evidence="2" id="KW-0540">Nuclease</keyword>
<evidence type="ECO:0000259" key="14">
    <source>
        <dbReference type="Pfam" id="PF12705"/>
    </source>
</evidence>
<keyword evidence="3" id="KW-0479">Metal-binding</keyword>
<dbReference type="GO" id="GO:0051539">
    <property type="term" value="F:4 iron, 4 sulfur cluster binding"/>
    <property type="evidence" value="ECO:0007669"/>
    <property type="project" value="UniProtKB-KW"/>
</dbReference>
<dbReference type="SUPFAM" id="SSF52540">
    <property type="entry name" value="P-loop containing nucleoside triphosphate hydrolases"/>
    <property type="match status" value="1"/>
</dbReference>
<dbReference type="Pfam" id="PF12705">
    <property type="entry name" value="PDDEXK_1"/>
    <property type="match status" value="1"/>
</dbReference>
<evidence type="ECO:0000259" key="15">
    <source>
        <dbReference type="Pfam" id="PF21445"/>
    </source>
</evidence>
<evidence type="ECO:0000256" key="11">
    <source>
        <dbReference type="ARBA" id="ARBA00023014"/>
    </source>
</evidence>
<dbReference type="NCBIfam" id="TIGR02773">
    <property type="entry name" value="addB_Gpos"/>
    <property type="match status" value="1"/>
</dbReference>
<evidence type="ECO:0000256" key="13">
    <source>
        <dbReference type="ARBA" id="ARBA00023204"/>
    </source>
</evidence>
<evidence type="ECO:0000256" key="8">
    <source>
        <dbReference type="ARBA" id="ARBA00022839"/>
    </source>
</evidence>
<evidence type="ECO:0000256" key="4">
    <source>
        <dbReference type="ARBA" id="ARBA00022741"/>
    </source>
</evidence>
<evidence type="ECO:0000256" key="2">
    <source>
        <dbReference type="ARBA" id="ARBA00022722"/>
    </source>
</evidence>
<dbReference type="Proteomes" id="UP000199230">
    <property type="component" value="Unassembled WGS sequence"/>
</dbReference>
<evidence type="ECO:0000313" key="17">
    <source>
        <dbReference type="Proteomes" id="UP000199230"/>
    </source>
</evidence>
<protein>
    <submittedName>
        <fullName evidence="16">DNA helicase/exodeoxyribonuclease V, subunit B</fullName>
    </submittedName>
</protein>
<dbReference type="InterPro" id="IPR011604">
    <property type="entry name" value="PDDEXK-like_dom_sf"/>
</dbReference>
<dbReference type="InterPro" id="IPR038726">
    <property type="entry name" value="PDDEXK_AddAB-type"/>
</dbReference>
<organism evidence="16 17">
    <name type="scientific">Tindallia californiensis</name>
    <dbReference type="NCBI Taxonomy" id="159292"/>
    <lineage>
        <taxon>Bacteria</taxon>
        <taxon>Bacillati</taxon>
        <taxon>Bacillota</taxon>
        <taxon>Clostridia</taxon>
        <taxon>Peptostreptococcales</taxon>
        <taxon>Tindalliaceae</taxon>
        <taxon>Tindallia</taxon>
    </lineage>
</organism>
<keyword evidence="6" id="KW-0378">Hydrolase</keyword>
<dbReference type="EMBL" id="FNPV01000002">
    <property type="protein sequence ID" value="SDY47699.1"/>
    <property type="molecule type" value="Genomic_DNA"/>
</dbReference>
<dbReference type="PANTHER" id="PTHR30591">
    <property type="entry name" value="RECBCD ENZYME SUBUNIT RECC"/>
    <property type="match status" value="1"/>
</dbReference>
<dbReference type="GO" id="GO:0000724">
    <property type="term" value="P:double-strand break repair via homologous recombination"/>
    <property type="evidence" value="ECO:0007669"/>
    <property type="project" value="InterPro"/>
</dbReference>
<keyword evidence="11" id="KW-0411">Iron-sulfur</keyword>
<gene>
    <name evidence="16" type="ORF">SAMN05192546_102243</name>
</gene>
<keyword evidence="12" id="KW-0238">DNA-binding</keyword>
<feature type="domain" description="ATP-dependent helicase/deoxyribonuclease subunit B N-terminal" evidence="15">
    <location>
        <begin position="6"/>
        <end position="280"/>
    </location>
</feature>
<name>A0A1H3K746_9FIRM</name>
<keyword evidence="8" id="KW-0269">Exonuclease</keyword>
<dbReference type="InterPro" id="IPR027417">
    <property type="entry name" value="P-loop_NTPase"/>
</dbReference>
<evidence type="ECO:0000256" key="12">
    <source>
        <dbReference type="ARBA" id="ARBA00023125"/>
    </source>
</evidence>
<evidence type="ECO:0000256" key="1">
    <source>
        <dbReference type="ARBA" id="ARBA00022485"/>
    </source>
</evidence>
<keyword evidence="7 16" id="KW-0347">Helicase</keyword>
<dbReference type="PANTHER" id="PTHR30591:SF1">
    <property type="entry name" value="RECBCD ENZYME SUBUNIT RECC"/>
    <property type="match status" value="1"/>
</dbReference>
<keyword evidence="13" id="KW-0234">DNA repair</keyword>
<feature type="domain" description="PD-(D/E)XK endonuclease-like" evidence="14">
    <location>
        <begin position="753"/>
        <end position="1091"/>
    </location>
</feature>